<proteinExistence type="inferred from homology"/>
<dbReference type="GO" id="GO:0004519">
    <property type="term" value="F:endonuclease activity"/>
    <property type="evidence" value="ECO:0007669"/>
    <property type="project" value="UniProtKB-KW"/>
</dbReference>
<evidence type="ECO:0000256" key="4">
    <source>
        <dbReference type="ARBA" id="ARBA00022759"/>
    </source>
</evidence>
<keyword evidence="6" id="KW-1015">Disulfide bond</keyword>
<evidence type="ECO:0000313" key="9">
    <source>
        <dbReference type="EMBL" id="TVY87623.1"/>
    </source>
</evidence>
<evidence type="ECO:0000313" key="10">
    <source>
        <dbReference type="Proteomes" id="UP000315522"/>
    </source>
</evidence>
<feature type="signal peptide" evidence="8">
    <location>
        <begin position="1"/>
        <end position="21"/>
    </location>
</feature>
<dbReference type="EMBL" id="QGML01002284">
    <property type="protein sequence ID" value="TVY87623.1"/>
    <property type="molecule type" value="Genomic_DNA"/>
</dbReference>
<keyword evidence="4" id="KW-0255">Endonuclease</keyword>
<gene>
    <name evidence="9" type="primary">nucS_0</name>
    <name evidence="9" type="ORF">LAWI1_G006887</name>
</gene>
<evidence type="ECO:0000256" key="3">
    <source>
        <dbReference type="ARBA" id="ARBA00022723"/>
    </source>
</evidence>
<dbReference type="PANTHER" id="PTHR33146:SF26">
    <property type="entry name" value="ENDONUCLEASE 4"/>
    <property type="match status" value="1"/>
</dbReference>
<dbReference type="Gene3D" id="1.10.575.10">
    <property type="entry name" value="P1 Nuclease"/>
    <property type="match status" value="1"/>
</dbReference>
<keyword evidence="7" id="KW-0325">Glycoprotein</keyword>
<dbReference type="AlphaFoldDB" id="A0A559M3U7"/>
<keyword evidence="5" id="KW-0378">Hydrolase</keyword>
<comment type="similarity">
    <text evidence="1">Belongs to the nuclease type I family.</text>
</comment>
<name>A0A559M3U7_9HELO</name>
<dbReference type="PANTHER" id="PTHR33146">
    <property type="entry name" value="ENDONUCLEASE 4"/>
    <property type="match status" value="1"/>
</dbReference>
<keyword evidence="3" id="KW-0479">Metal-binding</keyword>
<dbReference type="GO" id="GO:0003676">
    <property type="term" value="F:nucleic acid binding"/>
    <property type="evidence" value="ECO:0007669"/>
    <property type="project" value="InterPro"/>
</dbReference>
<dbReference type="InterPro" id="IPR008947">
    <property type="entry name" value="PLipase_C/P1_nuclease_dom_sf"/>
</dbReference>
<keyword evidence="10" id="KW-1185">Reference proteome</keyword>
<feature type="chain" id="PRO_5022036033" evidence="8">
    <location>
        <begin position="22"/>
        <end position="287"/>
    </location>
</feature>
<protein>
    <submittedName>
        <fullName evidence="9">Nuclease S1</fullName>
    </submittedName>
</protein>
<evidence type="ECO:0000256" key="1">
    <source>
        <dbReference type="ARBA" id="ARBA00009547"/>
    </source>
</evidence>
<dbReference type="CDD" id="cd11010">
    <property type="entry name" value="S1-P1_nuclease"/>
    <property type="match status" value="1"/>
</dbReference>
<keyword evidence="2" id="KW-0540">Nuclease</keyword>
<dbReference type="InterPro" id="IPR003154">
    <property type="entry name" value="S1/P1nuclease"/>
</dbReference>
<evidence type="ECO:0000256" key="6">
    <source>
        <dbReference type="ARBA" id="ARBA00023157"/>
    </source>
</evidence>
<dbReference type="SUPFAM" id="SSF48537">
    <property type="entry name" value="Phospholipase C/P1 nuclease"/>
    <property type="match status" value="1"/>
</dbReference>
<dbReference type="Proteomes" id="UP000315522">
    <property type="component" value="Unassembled WGS sequence"/>
</dbReference>
<dbReference type="GO" id="GO:0046872">
    <property type="term" value="F:metal ion binding"/>
    <property type="evidence" value="ECO:0007669"/>
    <property type="project" value="UniProtKB-KW"/>
</dbReference>
<accession>A0A559M3U7</accession>
<evidence type="ECO:0000256" key="8">
    <source>
        <dbReference type="SAM" id="SignalP"/>
    </source>
</evidence>
<evidence type="ECO:0000256" key="5">
    <source>
        <dbReference type="ARBA" id="ARBA00022801"/>
    </source>
</evidence>
<reference evidence="9 10" key="1">
    <citation type="submission" date="2018-05" db="EMBL/GenBank/DDBJ databases">
        <title>Genome sequencing and assembly of the regulated plant pathogen Lachnellula willkommii and related sister species for the development of diagnostic species identification markers.</title>
        <authorList>
            <person name="Giroux E."/>
            <person name="Bilodeau G."/>
        </authorList>
    </citation>
    <scope>NUCLEOTIDE SEQUENCE [LARGE SCALE GENOMIC DNA]</scope>
    <source>
        <strain evidence="9 10">CBS 172.35</strain>
    </source>
</reference>
<evidence type="ECO:0000256" key="7">
    <source>
        <dbReference type="ARBA" id="ARBA00023180"/>
    </source>
</evidence>
<keyword evidence="8" id="KW-0732">Signal</keyword>
<evidence type="ECO:0000256" key="2">
    <source>
        <dbReference type="ARBA" id="ARBA00022722"/>
    </source>
</evidence>
<dbReference type="GO" id="GO:0006308">
    <property type="term" value="P:DNA catabolic process"/>
    <property type="evidence" value="ECO:0007669"/>
    <property type="project" value="InterPro"/>
</dbReference>
<organism evidence="9 10">
    <name type="scientific">Lachnellula willkommii</name>
    <dbReference type="NCBI Taxonomy" id="215461"/>
    <lineage>
        <taxon>Eukaryota</taxon>
        <taxon>Fungi</taxon>
        <taxon>Dikarya</taxon>
        <taxon>Ascomycota</taxon>
        <taxon>Pezizomycotina</taxon>
        <taxon>Leotiomycetes</taxon>
        <taxon>Helotiales</taxon>
        <taxon>Lachnaceae</taxon>
        <taxon>Lachnellula</taxon>
    </lineage>
</organism>
<dbReference type="GO" id="GO:0016788">
    <property type="term" value="F:hydrolase activity, acting on ester bonds"/>
    <property type="evidence" value="ECO:0007669"/>
    <property type="project" value="InterPro"/>
</dbReference>
<comment type="caution">
    <text evidence="9">The sequence shown here is derived from an EMBL/GenBank/DDBJ whole genome shotgun (WGS) entry which is preliminary data.</text>
</comment>
<dbReference type="Pfam" id="PF02265">
    <property type="entry name" value="S1-P1_nuclease"/>
    <property type="match status" value="1"/>
</dbReference>
<sequence length="287" mass="30410">MKTQAAAAIFFLATSLPSALGWGELGHQTIAYIATNLVSSATQTKFQSILGDTSGDYLATVSTWADTYRYTDAGTWSAPLHFIDANDSPPSSCDVEYSRDCGSTGCVVAAIKNYTSRVSSTSLSASDVKTAAKFVGDIHQPLHDEGLDLGGNEIDVTFGGTSTNLHHIWDTNMPEKYVGGYALSDAKSWAATLTKSIKTGSYESEAASWLDGIELSDAVTTATSWANEANAYVCSTVMPDGISAVEDTDLSGTYYTKAMPVIELQIARAGYRLAAWLDLIVTGSTGL</sequence>